<accession>B8IRG4</accession>
<gene>
    <name evidence="2" type="ordered locus">Mnod_3800</name>
</gene>
<dbReference type="KEGG" id="mno:Mnod_3800"/>
<evidence type="ECO:0000256" key="1">
    <source>
        <dbReference type="SAM" id="MobiDB-lite"/>
    </source>
</evidence>
<evidence type="ECO:0000313" key="2">
    <source>
        <dbReference type="EMBL" id="ACL58704.1"/>
    </source>
</evidence>
<dbReference type="EMBL" id="CP001349">
    <property type="protein sequence ID" value="ACL58704.1"/>
    <property type="molecule type" value="Genomic_DNA"/>
</dbReference>
<dbReference type="HOGENOM" id="CLU_1967976_0_0_5"/>
<keyword evidence="3" id="KW-1185">Reference proteome</keyword>
<dbReference type="AlphaFoldDB" id="B8IRG4"/>
<feature type="compositionally biased region" description="Basic and acidic residues" evidence="1">
    <location>
        <begin position="1"/>
        <end position="17"/>
    </location>
</feature>
<organism evidence="2 3">
    <name type="scientific">Methylobacterium nodulans (strain LMG 21967 / CNCM I-2342 / ORS 2060)</name>
    <dbReference type="NCBI Taxonomy" id="460265"/>
    <lineage>
        <taxon>Bacteria</taxon>
        <taxon>Pseudomonadati</taxon>
        <taxon>Pseudomonadota</taxon>
        <taxon>Alphaproteobacteria</taxon>
        <taxon>Hyphomicrobiales</taxon>
        <taxon>Methylobacteriaceae</taxon>
        <taxon>Methylobacterium</taxon>
    </lineage>
</organism>
<dbReference type="Proteomes" id="UP000008207">
    <property type="component" value="Chromosome"/>
</dbReference>
<feature type="region of interest" description="Disordered" evidence="1">
    <location>
        <begin position="1"/>
        <end position="27"/>
    </location>
</feature>
<protein>
    <submittedName>
        <fullName evidence="2">Uncharacterized protein</fullName>
    </submittedName>
</protein>
<name>B8IRG4_METNO</name>
<proteinExistence type="predicted"/>
<reference evidence="2 3" key="1">
    <citation type="submission" date="2009-01" db="EMBL/GenBank/DDBJ databases">
        <title>Complete sequence of chromosome of Methylobacterium nodulans ORS 2060.</title>
        <authorList>
            <consortium name="US DOE Joint Genome Institute"/>
            <person name="Lucas S."/>
            <person name="Copeland A."/>
            <person name="Lapidus A."/>
            <person name="Glavina del Rio T."/>
            <person name="Dalin E."/>
            <person name="Tice H."/>
            <person name="Bruce D."/>
            <person name="Goodwin L."/>
            <person name="Pitluck S."/>
            <person name="Sims D."/>
            <person name="Brettin T."/>
            <person name="Detter J.C."/>
            <person name="Han C."/>
            <person name="Larimer F."/>
            <person name="Land M."/>
            <person name="Hauser L."/>
            <person name="Kyrpides N."/>
            <person name="Ivanova N."/>
            <person name="Marx C.J."/>
            <person name="Richardson P."/>
        </authorList>
    </citation>
    <scope>NUCLEOTIDE SEQUENCE [LARGE SCALE GENOMIC DNA]</scope>
    <source>
        <strain evidence="3">LMG 21967 / CNCM I-2342 / ORS 2060</strain>
    </source>
</reference>
<sequence>MRRVDGFDPGLRTHDDSALDQGRIRRAKLERAPGREYRVATGEEAPMPKCMTRALALLVLLSPAALAQARDTPQRSRDEAPNMPPAQETIPERIRQIDPDTTGTIPGAPSRDRNLRMRRPASRILIG</sequence>
<feature type="region of interest" description="Disordered" evidence="1">
    <location>
        <begin position="68"/>
        <end position="127"/>
    </location>
</feature>
<evidence type="ECO:0000313" key="3">
    <source>
        <dbReference type="Proteomes" id="UP000008207"/>
    </source>
</evidence>